<name>A0ABU8LAM2_9MICO</name>
<dbReference type="Proteomes" id="UP001371224">
    <property type="component" value="Unassembled WGS sequence"/>
</dbReference>
<dbReference type="CDD" id="cd02440">
    <property type="entry name" value="AdoMet_MTases"/>
    <property type="match status" value="1"/>
</dbReference>
<keyword evidence="3" id="KW-1185">Reference proteome</keyword>
<dbReference type="GO" id="GO:0008168">
    <property type="term" value="F:methyltransferase activity"/>
    <property type="evidence" value="ECO:0007669"/>
    <property type="project" value="UniProtKB-KW"/>
</dbReference>
<keyword evidence="2" id="KW-0489">Methyltransferase</keyword>
<dbReference type="InterPro" id="IPR029063">
    <property type="entry name" value="SAM-dependent_MTases_sf"/>
</dbReference>
<organism evidence="2 3">
    <name type="scientific">Microbacterium bandirmense</name>
    <dbReference type="NCBI Taxonomy" id="3122050"/>
    <lineage>
        <taxon>Bacteria</taxon>
        <taxon>Bacillati</taxon>
        <taxon>Actinomycetota</taxon>
        <taxon>Actinomycetes</taxon>
        <taxon>Micrococcales</taxon>
        <taxon>Microbacteriaceae</taxon>
        <taxon>Microbacterium</taxon>
    </lineage>
</organism>
<dbReference type="RefSeq" id="WP_337331380.1">
    <property type="nucleotide sequence ID" value="NZ_JBBDGM010000003.1"/>
</dbReference>
<proteinExistence type="predicted"/>
<dbReference type="Gene3D" id="3.40.50.150">
    <property type="entry name" value="Vaccinia Virus protein VP39"/>
    <property type="match status" value="1"/>
</dbReference>
<protein>
    <submittedName>
        <fullName evidence="2">Class I SAM-dependent methyltransferase</fullName>
    </submittedName>
</protein>
<gene>
    <name evidence="2" type="ORF">WDU99_05275</name>
</gene>
<dbReference type="EMBL" id="JBBDGM010000003">
    <property type="protein sequence ID" value="MEJ1087722.1"/>
    <property type="molecule type" value="Genomic_DNA"/>
</dbReference>
<reference evidence="2 3" key="1">
    <citation type="submission" date="2024-02" db="EMBL/GenBank/DDBJ databases">
        <authorList>
            <person name="Saticioglu I.B."/>
        </authorList>
    </citation>
    <scope>NUCLEOTIDE SEQUENCE [LARGE SCALE GENOMIC DNA]</scope>
    <source>
        <strain evidence="2 3">Mu-80</strain>
    </source>
</reference>
<sequence>MSWSGAGAAYAESYAGLCAGTGERLRELAGPADGRTLLDVGAGDGRLAAAWSDAGWRVTASEPEPSMRAAAARQHPTLSLIADALPHLQLPDAAFDTVVANFVLNHLDDPRAGAVELRRVSRGMTLATTWTTSPSSLWSDVTARAGLAPAPGGRLPADKDFERTVSGFDRMLRDAGWNPAVTEFTWTWRPTPAALWRSVVGGVAGAGAFYRTLSDADRARFRTAFDAVVDERREGDALPHTQTAAIAADHQG</sequence>
<dbReference type="GO" id="GO:0032259">
    <property type="term" value="P:methylation"/>
    <property type="evidence" value="ECO:0007669"/>
    <property type="project" value="UniProtKB-KW"/>
</dbReference>
<dbReference type="PANTHER" id="PTHR43861">
    <property type="entry name" value="TRANS-ACONITATE 2-METHYLTRANSFERASE-RELATED"/>
    <property type="match status" value="1"/>
</dbReference>
<dbReference type="SUPFAM" id="SSF53335">
    <property type="entry name" value="S-adenosyl-L-methionine-dependent methyltransferases"/>
    <property type="match status" value="1"/>
</dbReference>
<evidence type="ECO:0000313" key="3">
    <source>
        <dbReference type="Proteomes" id="UP001371224"/>
    </source>
</evidence>
<evidence type="ECO:0000313" key="2">
    <source>
        <dbReference type="EMBL" id="MEJ1087722.1"/>
    </source>
</evidence>
<evidence type="ECO:0000259" key="1">
    <source>
        <dbReference type="Pfam" id="PF08241"/>
    </source>
</evidence>
<accession>A0ABU8LAM2</accession>
<dbReference type="InterPro" id="IPR013216">
    <property type="entry name" value="Methyltransf_11"/>
</dbReference>
<feature type="domain" description="Methyltransferase type 11" evidence="1">
    <location>
        <begin position="38"/>
        <end position="121"/>
    </location>
</feature>
<keyword evidence="2" id="KW-0808">Transferase</keyword>
<dbReference type="Pfam" id="PF08241">
    <property type="entry name" value="Methyltransf_11"/>
    <property type="match status" value="1"/>
</dbReference>
<comment type="caution">
    <text evidence="2">The sequence shown here is derived from an EMBL/GenBank/DDBJ whole genome shotgun (WGS) entry which is preliminary data.</text>
</comment>